<dbReference type="InterPro" id="IPR045886">
    <property type="entry name" value="ThiF/MoeB/HesA"/>
</dbReference>
<evidence type="ECO:0000313" key="10">
    <source>
        <dbReference type="EMBL" id="KAL3762435.1"/>
    </source>
</evidence>
<keyword evidence="11" id="KW-1185">Reference proteome</keyword>
<evidence type="ECO:0000256" key="7">
    <source>
        <dbReference type="PROSITE-ProRule" id="PRU10132"/>
    </source>
</evidence>
<gene>
    <name evidence="10" type="ORF">ACHAWU_008138</name>
</gene>
<dbReference type="Gene3D" id="3.10.290.60">
    <property type="entry name" value="Ubiquitin-activating enzyme E1, UFD domain"/>
    <property type="match status" value="1"/>
</dbReference>
<accession>A0ABD3MPK2</accession>
<organism evidence="10 11">
    <name type="scientific">Discostella pseudostelligera</name>
    <dbReference type="NCBI Taxonomy" id="259834"/>
    <lineage>
        <taxon>Eukaryota</taxon>
        <taxon>Sar</taxon>
        <taxon>Stramenopiles</taxon>
        <taxon>Ochrophyta</taxon>
        <taxon>Bacillariophyta</taxon>
        <taxon>Coscinodiscophyceae</taxon>
        <taxon>Thalassiosirophycidae</taxon>
        <taxon>Stephanodiscales</taxon>
        <taxon>Stephanodiscaceae</taxon>
        <taxon>Discostella</taxon>
    </lineage>
</organism>
<evidence type="ECO:0000256" key="5">
    <source>
        <dbReference type="ARBA" id="ARBA00022786"/>
    </source>
</evidence>
<feature type="region of interest" description="Disordered" evidence="8">
    <location>
        <begin position="373"/>
        <end position="393"/>
    </location>
</feature>
<name>A0ABD3MPK2_9STRA</name>
<dbReference type="Gene3D" id="1.10.10.2660">
    <property type="entry name" value="Ubiquitin-activating enzyme E1, SCCH domain"/>
    <property type="match status" value="1"/>
</dbReference>
<evidence type="ECO:0000256" key="6">
    <source>
        <dbReference type="ARBA" id="ARBA00022840"/>
    </source>
</evidence>
<dbReference type="Gene3D" id="3.40.50.12550">
    <property type="entry name" value="Ubiquitin-activating enzyme E1, inactive adenylation domain, subdomain 2"/>
    <property type="match status" value="1"/>
</dbReference>
<dbReference type="PANTHER" id="PTHR10953:SF4">
    <property type="entry name" value="UBIQUITIN-ACTIVATING ENZYME E1 C-TERMINAL DOMAIN-CONTAINING PROTEIN"/>
    <property type="match status" value="1"/>
</dbReference>
<dbReference type="SMART" id="SM00985">
    <property type="entry name" value="UBA_e1_C"/>
    <property type="match status" value="1"/>
</dbReference>
<keyword evidence="4" id="KW-0547">Nucleotide-binding</keyword>
<dbReference type="InterPro" id="IPR035985">
    <property type="entry name" value="Ubiquitin-activating_enz"/>
</dbReference>
<evidence type="ECO:0000256" key="8">
    <source>
        <dbReference type="SAM" id="MobiDB-lite"/>
    </source>
</evidence>
<dbReference type="Gene3D" id="2.40.30.180">
    <property type="entry name" value="Ubiquitin-activating enzyme E1, FCCH domain"/>
    <property type="match status" value="1"/>
</dbReference>
<comment type="pathway">
    <text evidence="1">Protein modification; protein ubiquitination.</text>
</comment>
<dbReference type="InterPro" id="IPR019572">
    <property type="entry name" value="UBA_E1_SCCH"/>
</dbReference>
<dbReference type="InterPro" id="IPR033127">
    <property type="entry name" value="UBQ-activ_enz_E1_Cys_AS"/>
</dbReference>
<feature type="compositionally biased region" description="Low complexity" evidence="8">
    <location>
        <begin position="36"/>
        <end position="53"/>
    </location>
</feature>
<evidence type="ECO:0000256" key="4">
    <source>
        <dbReference type="ARBA" id="ARBA00022741"/>
    </source>
</evidence>
<reference evidence="10 11" key="1">
    <citation type="submission" date="2024-10" db="EMBL/GenBank/DDBJ databases">
        <title>Updated reference genomes for cyclostephanoid diatoms.</title>
        <authorList>
            <person name="Roberts W.R."/>
            <person name="Alverson A.J."/>
        </authorList>
    </citation>
    <scope>NUCLEOTIDE SEQUENCE [LARGE SCALE GENOMIC DNA]</scope>
    <source>
        <strain evidence="10 11">AJA232-27</strain>
    </source>
</reference>
<dbReference type="InterPro" id="IPR018965">
    <property type="entry name" value="Ub-activating_enz_E1_C"/>
</dbReference>
<dbReference type="InterPro" id="IPR042302">
    <property type="entry name" value="E1_FCCH_sf"/>
</dbReference>
<comment type="caution">
    <text evidence="10">The sequence shown here is derived from an EMBL/GenBank/DDBJ whole genome shotgun (WGS) entry which is preliminary data.</text>
</comment>
<dbReference type="SUPFAM" id="SSF69572">
    <property type="entry name" value="Activating enzymes of the ubiquitin-like proteins"/>
    <property type="match status" value="2"/>
</dbReference>
<dbReference type="InterPro" id="IPR000594">
    <property type="entry name" value="ThiF_NAD_FAD-bd"/>
</dbReference>
<feature type="domain" description="Ubiquitin-activating enzyme E1 C-terminal" evidence="9">
    <location>
        <begin position="1266"/>
        <end position="1383"/>
    </location>
</feature>
<dbReference type="GO" id="GO:0016874">
    <property type="term" value="F:ligase activity"/>
    <property type="evidence" value="ECO:0007669"/>
    <property type="project" value="UniProtKB-KW"/>
</dbReference>
<dbReference type="GO" id="GO:0005524">
    <property type="term" value="F:ATP binding"/>
    <property type="evidence" value="ECO:0007669"/>
    <property type="project" value="UniProtKB-KW"/>
</dbReference>
<evidence type="ECO:0000256" key="2">
    <source>
        <dbReference type="ARBA" id="ARBA00005673"/>
    </source>
</evidence>
<dbReference type="Proteomes" id="UP001530293">
    <property type="component" value="Unassembled WGS sequence"/>
</dbReference>
<dbReference type="InterPro" id="IPR038252">
    <property type="entry name" value="UBA_E1_C_sf"/>
</dbReference>
<protein>
    <recommendedName>
        <fullName evidence="9">Ubiquitin-activating enzyme E1 C-terminal domain-containing protein</fullName>
    </recommendedName>
</protein>
<feature type="active site" description="Glycyl thioester intermediate" evidence="7">
    <location>
        <position position="938"/>
    </location>
</feature>
<dbReference type="Pfam" id="PF00899">
    <property type="entry name" value="ThiF"/>
    <property type="match status" value="1"/>
</dbReference>
<evidence type="ECO:0000256" key="1">
    <source>
        <dbReference type="ARBA" id="ARBA00004906"/>
    </source>
</evidence>
<dbReference type="EMBL" id="JALLBG020000135">
    <property type="protein sequence ID" value="KAL3762435.1"/>
    <property type="molecule type" value="Genomic_DNA"/>
</dbReference>
<feature type="compositionally biased region" description="Acidic residues" evidence="8">
    <location>
        <begin position="380"/>
        <end position="389"/>
    </location>
</feature>
<feature type="region of interest" description="Disordered" evidence="8">
    <location>
        <begin position="36"/>
        <end position="60"/>
    </location>
</feature>
<feature type="region of interest" description="Disordered" evidence="8">
    <location>
        <begin position="106"/>
        <end position="155"/>
    </location>
</feature>
<keyword evidence="5" id="KW-0833">Ubl conjugation pathway</keyword>
<sequence length="1449" mass="158318">MPSITRLISIVGLLTIAIDNRYYLFAEAGWRPLSLSSRGTSTPSIRSSTTTTTDVEDQDDRSRLSLLPSALFGVVNSDLAGGDQTRRHLASFLVATSFRGGGGDGCVNDSDITQHQEDDDGAHLGESNNNDNADDSVADTIQDIPSKGTNSKKVKGKIEVDNDDERYSRQMYTLGARAHNLVRSTTAVLDGPLGGKKRLHALSSDSLDVRYQGADGFEGVDANDDNLHAPTPTNVGDDLLLTNETPSGLLYEVAKNLALSGVGRIILVQDDYNDDGEELGCIDAGYFDGSLDDLGAAYHRAALEEVCAVNNSKDETVLIGESDEEEGNSDVDEQEVMGLHDGATLLAEFIQRLNPGVQVDVLSRSKLMHLLQSENSGERDDYDESDDGQDNVTLGNNPVMVCVDRSISVQLEMNDACRYQLGSTTSKSRIIPFLSVETAGVHAKIFCDFGPKFTIVDEDGETPRSTLLDRIEEIAGDVARDEDSDRLHYSVHCIDGERHDVSCGDVVEFHIEHNDDHGAKVSFPMCQVISVKSPTSFIVTEWAGDTANNKPTDSSSSILSLISGKARSFSRIKLPKQISFSSLREILQPKEESITSLNCCNDDTLFAPSDLDKSFDPVRRRAIMTAMSALDGFVMKYGRLPSKLSNSNRENDGAKHKRSDIERFLSVARKFAKECDGHSANMDKWESMITQFAQNCRAKFTPVQALSGALAAQEVLKAATGLYNPVRQFLLYDCDEVLHGSNEESGESGIEFSTTPLGLSYLLGQQTSNKLAGSSLFLVGAGAIGCELLKNLAAMGAGTGKQGRIIITDMDTIEKSNLSRQLLFRDSDVGEFKSIAARAATLRFNPNCHVEAHTSRVGEEEDGPFDDEFWSSGCNVVLNALDNVEARLFVDSQCVTHGLGLIDAGTLGPKGNVQVVIPHASESYGSSADPPEPDIPVCTLKNFPYEISHTIQWARDLFDGYFCRRPRQANDHVDEMAQVEDLTAFGQSLIEKLGDDAALEMAGELGEDLGPFPFIFGNADTSDPEYVSAVKKESLNWAIHQAHQLFFVAMNELLQKHPIDSVDDDGALFWSGARRAPKPLRYIPLDSEDEEVSAQQVLINERIAQFVSSASRLRMESFLEINDGDFASLITLEEAFISLQSHAKMLDTKKKSREILHNLSGGGGDVDTLSLILDRLNGAKVGASFLPRLNLADFEKDDESNGHVAFVTAASNLRAMAYGIPPVDAMETRRVAGRIVPAMITTTGLVSALSCLELVKLLKGLPLTMYRNAFVNLALPFFAFTVPMPAAEVPSVHGKTHTIWDRISIRGSSKHPVHSMTLKSFLKKTLKKAGCGNDVEVSSVSYGPYMIYANFLHSDDEEMLETPLLDTVKDAIISEADDETPLVDEFAESDMKKAITARQKAVLAKLDHKRFLEFSATVEDHETGEEYELPAVRLFLDKFQQSTDDLGEN</sequence>
<dbReference type="InterPro" id="IPR042063">
    <property type="entry name" value="Ubi_acti_E1_SCCH"/>
</dbReference>
<dbReference type="Pfam" id="PF10585">
    <property type="entry name" value="UBA_E1_SCCH"/>
    <property type="match status" value="1"/>
</dbReference>
<dbReference type="Pfam" id="PF09358">
    <property type="entry name" value="E1_UFD"/>
    <property type="match status" value="1"/>
</dbReference>
<dbReference type="PROSITE" id="PS00865">
    <property type="entry name" value="UBIQUITIN_ACTIVAT_2"/>
    <property type="match status" value="1"/>
</dbReference>
<keyword evidence="3" id="KW-0436">Ligase</keyword>
<comment type="similarity">
    <text evidence="2">Belongs to the ubiquitin-activating E1 family.</text>
</comment>
<evidence type="ECO:0000313" key="11">
    <source>
        <dbReference type="Proteomes" id="UP001530293"/>
    </source>
</evidence>
<proteinExistence type="inferred from homology"/>
<keyword evidence="6" id="KW-0067">ATP-binding</keyword>
<dbReference type="Gene3D" id="3.40.50.720">
    <property type="entry name" value="NAD(P)-binding Rossmann-like Domain"/>
    <property type="match status" value="1"/>
</dbReference>
<evidence type="ECO:0000259" key="9">
    <source>
        <dbReference type="SMART" id="SM00985"/>
    </source>
</evidence>
<evidence type="ECO:0000256" key="3">
    <source>
        <dbReference type="ARBA" id="ARBA00022598"/>
    </source>
</evidence>
<dbReference type="PANTHER" id="PTHR10953">
    <property type="entry name" value="UBIQUITIN-ACTIVATING ENZYME E1"/>
    <property type="match status" value="1"/>
</dbReference>